<dbReference type="EMBL" id="QRVA01000004">
    <property type="protein sequence ID" value="RGS18371.1"/>
    <property type="molecule type" value="Genomic_DNA"/>
</dbReference>
<dbReference type="Pfam" id="PF09823">
    <property type="entry name" value="DUF2357"/>
    <property type="match status" value="1"/>
</dbReference>
<evidence type="ECO:0000256" key="1">
    <source>
        <dbReference type="SAM" id="Coils"/>
    </source>
</evidence>
<name>A0A3E5EC18_9BACT</name>
<dbReference type="InterPro" id="IPR018633">
    <property type="entry name" value="DUF2357"/>
</dbReference>
<dbReference type="RefSeq" id="WP_117586142.1">
    <property type="nucleotide sequence ID" value="NZ_QRVA01000004.1"/>
</dbReference>
<dbReference type="Proteomes" id="UP000283872">
    <property type="component" value="Unassembled WGS sequence"/>
</dbReference>
<feature type="domain" description="DUF2357" evidence="2">
    <location>
        <begin position="117"/>
        <end position="363"/>
    </location>
</feature>
<evidence type="ECO:0000313" key="3">
    <source>
        <dbReference type="EMBL" id="RGS18371.1"/>
    </source>
</evidence>
<proteinExistence type="predicted"/>
<gene>
    <name evidence="3" type="ORF">DWY11_02920</name>
</gene>
<keyword evidence="1" id="KW-0175">Coiled coil</keyword>
<evidence type="ECO:0000313" key="4">
    <source>
        <dbReference type="Proteomes" id="UP000283872"/>
    </source>
</evidence>
<dbReference type="InterPro" id="IPR007505">
    <property type="entry name" value="PDDEXK_7"/>
</dbReference>
<accession>A0A3E5EC18</accession>
<feature type="coiled-coil region" evidence="1">
    <location>
        <begin position="290"/>
        <end position="317"/>
    </location>
</feature>
<comment type="caution">
    <text evidence="3">The sequence shown here is derived from an EMBL/GenBank/DDBJ whole genome shotgun (WGS) entry which is preliminary data.</text>
</comment>
<protein>
    <submittedName>
        <fullName evidence="3">DUF2357 domain-containing protein</fullName>
    </submittedName>
</protein>
<dbReference type="AlphaFoldDB" id="A0A3E5EC18"/>
<sequence length="747" mass="87406">MELLRIKHHDFVMTIECTKFDAIWDKAKRNVGEDKLSSTYSWSDGVELVERYLDDQSTSKVILKDSSAPAIFFDNADYPIWVEFEEKNDAKIVDAHFGSILQNENDRFSFRHGMLAGFLNFGNEIGRSEICFDYIVKRKKSDGVSSELIKRKFSFSFEVLSTKLDYHSHWKKIVEDIEQEYRMLSLDFLKRTYHSFAPDKQGEKPEIIWWSIFAGEQKKFLEACRHIIDRPRHRLHGRETYLRADKLRRIPMSLENEIAEHRKEPAHLYRITEKIESNDTQENRFLKFALSQITSKYELLKTRIEQVKEVSDATKQELQTTYVSLNRLRKNSFFRTVGRFKGLNQESMVLQKATGYSQVYRTWNLLRKAYSLNEGIYRLQSKDIATLYEIWCFIEVNHIVKKELNLDQDDVEHRNRMELNGLFTWELGKGEHSRVLFRKDGVEFAELVYNPKSTEQTNDSIGMQNLIVPTVPQKPDIVLQLTKNDLQKDMKMTYLFDAKYRIASKNASGVDVPPDDAINQMHRYRDAIYYRDYVEAPLKKEVIGGYILFPGDGEPADVEVSKFYQTIKEVNIGAFPLRPNDSENRKLLEGFIRELIETTAKDTVQHVIPQKGTVMEVDNRVLVGVVRPSHRRGYEKSFLNQSATLYYTGAKFPSTIALQDLHYFVPYIKGKGIRDVYEIVRMRTITGKEAKQDEGADATDDLRLAFELRFSRQLYKEYRMIDVLQMKDLTFLDTTFSDIDGYVSLRI</sequence>
<evidence type="ECO:0000259" key="2">
    <source>
        <dbReference type="Pfam" id="PF09823"/>
    </source>
</evidence>
<organism evidence="3 4">
    <name type="scientific">Segatella copri</name>
    <dbReference type="NCBI Taxonomy" id="165179"/>
    <lineage>
        <taxon>Bacteria</taxon>
        <taxon>Pseudomonadati</taxon>
        <taxon>Bacteroidota</taxon>
        <taxon>Bacteroidia</taxon>
        <taxon>Bacteroidales</taxon>
        <taxon>Prevotellaceae</taxon>
        <taxon>Segatella</taxon>
    </lineage>
</organism>
<dbReference type="Pfam" id="PF04411">
    <property type="entry name" value="PDDEXK_7"/>
    <property type="match status" value="1"/>
</dbReference>
<reference evidence="3 4" key="1">
    <citation type="submission" date="2018-08" db="EMBL/GenBank/DDBJ databases">
        <title>A genome reference for cultivated species of the human gut microbiota.</title>
        <authorList>
            <person name="Zou Y."/>
            <person name="Xue W."/>
            <person name="Luo G."/>
        </authorList>
    </citation>
    <scope>NUCLEOTIDE SEQUENCE [LARGE SCALE GENOMIC DNA]</scope>
    <source>
        <strain evidence="3 4">AF24-12</strain>
    </source>
</reference>